<feature type="compositionally biased region" description="Basic and acidic residues" evidence="2">
    <location>
        <begin position="94"/>
        <end position="104"/>
    </location>
</feature>
<dbReference type="FunCoup" id="A0A2P6MZ05">
    <property type="interactions" value="39"/>
</dbReference>
<dbReference type="GO" id="GO:0005801">
    <property type="term" value="C:cis-Golgi network"/>
    <property type="evidence" value="ECO:0007669"/>
    <property type="project" value="TreeGrafter"/>
</dbReference>
<dbReference type="InterPro" id="IPR007194">
    <property type="entry name" value="TRAPP_component"/>
</dbReference>
<dbReference type="SUPFAM" id="SSF111126">
    <property type="entry name" value="Ligand-binding domain in the NO signalling and Golgi transport"/>
    <property type="match status" value="1"/>
</dbReference>
<reference evidence="3 4" key="1">
    <citation type="journal article" date="2018" name="Genome Biol. Evol.">
        <title>Multiple Roots of Fruiting Body Formation in Amoebozoa.</title>
        <authorList>
            <person name="Hillmann F."/>
            <person name="Forbes G."/>
            <person name="Novohradska S."/>
            <person name="Ferling I."/>
            <person name="Riege K."/>
            <person name="Groth M."/>
            <person name="Westermann M."/>
            <person name="Marz M."/>
            <person name="Spaller T."/>
            <person name="Winckler T."/>
            <person name="Schaap P."/>
            <person name="Glockner G."/>
        </authorList>
    </citation>
    <scope>NUCLEOTIDE SEQUENCE [LARGE SCALE GENOMIC DNA]</scope>
    <source>
        <strain evidence="3 4">Jena</strain>
    </source>
</reference>
<dbReference type="PANTHER" id="PTHR12817">
    <property type="entry name" value="TRAFFICKING PROTEIN PARTICLE COMPLEX SUBUNIT 6B"/>
    <property type="match status" value="1"/>
</dbReference>
<sequence length="263" mass="28968">MATPPTHQPSTSTLTVDRPEVEKRPSSSAITASQLDSRPTATASSSTISASSYSTPTDKRREFHEATWEFLHSEMLQLLMQPLTKPSRVTVPSKDSKKKEKDAQPETTEAPAASALTTEALLATTTQDDNKSRSGLSKLDAAGYSVGYTFMERITKDRARFVEVLDIIKFICKEFWMEVFKKNIDNLRTNRKGTYVLSDNKFRWLNKLSASSSNETKQAATKYLLFPCGLIRGALANLGVAATVSGEISPSSPSCVFTIKVEQ</sequence>
<dbReference type="InParanoid" id="A0A2P6MZ05"/>
<evidence type="ECO:0000256" key="1">
    <source>
        <dbReference type="ARBA" id="ARBA00006218"/>
    </source>
</evidence>
<comment type="caution">
    <text evidence="3">The sequence shown here is derived from an EMBL/GenBank/DDBJ whole genome shotgun (WGS) entry which is preliminary data.</text>
</comment>
<comment type="similarity">
    <text evidence="1">Belongs to the TRAPP small subunits family. BET3 subfamily.</text>
</comment>
<feature type="compositionally biased region" description="Low complexity" evidence="2">
    <location>
        <begin position="37"/>
        <end position="56"/>
    </location>
</feature>
<dbReference type="Gene3D" id="3.30.1380.20">
    <property type="entry name" value="Trafficking protein particle complex subunit 3"/>
    <property type="match status" value="1"/>
</dbReference>
<dbReference type="EMBL" id="MDYQ01000292">
    <property type="protein sequence ID" value="PRP76924.1"/>
    <property type="molecule type" value="Genomic_DNA"/>
</dbReference>
<feature type="compositionally biased region" description="Low complexity" evidence="2">
    <location>
        <begin position="105"/>
        <end position="117"/>
    </location>
</feature>
<accession>A0A2P6MZ05</accession>
<organism evidence="3 4">
    <name type="scientific">Planoprotostelium fungivorum</name>
    <dbReference type="NCBI Taxonomy" id="1890364"/>
    <lineage>
        <taxon>Eukaryota</taxon>
        <taxon>Amoebozoa</taxon>
        <taxon>Evosea</taxon>
        <taxon>Variosea</taxon>
        <taxon>Cavosteliida</taxon>
        <taxon>Cavosteliaceae</taxon>
        <taxon>Planoprotostelium</taxon>
    </lineage>
</organism>
<dbReference type="PANTHER" id="PTHR12817:SF0">
    <property type="entry name" value="GEO08327P1"/>
    <property type="match status" value="1"/>
</dbReference>
<dbReference type="InterPro" id="IPR037992">
    <property type="entry name" value="TRAPPC6/Trs33"/>
</dbReference>
<feature type="region of interest" description="Disordered" evidence="2">
    <location>
        <begin position="83"/>
        <end position="117"/>
    </location>
</feature>
<protein>
    <submittedName>
        <fullName evidence="3">Trafficking protein particle complex subunit 6B</fullName>
    </submittedName>
</protein>
<dbReference type="InterPro" id="IPR024096">
    <property type="entry name" value="NO_sig/Golgi_transp_ligand-bd"/>
</dbReference>
<proteinExistence type="inferred from homology"/>
<dbReference type="AlphaFoldDB" id="A0A2P6MZ05"/>
<dbReference type="Proteomes" id="UP000241769">
    <property type="component" value="Unassembled WGS sequence"/>
</dbReference>
<dbReference type="Pfam" id="PF04051">
    <property type="entry name" value="TRAPP"/>
    <property type="match status" value="1"/>
</dbReference>
<evidence type="ECO:0000313" key="4">
    <source>
        <dbReference type="Proteomes" id="UP000241769"/>
    </source>
</evidence>
<name>A0A2P6MZ05_9EUKA</name>
<dbReference type="GO" id="GO:0006888">
    <property type="term" value="P:endoplasmic reticulum to Golgi vesicle-mediated transport"/>
    <property type="evidence" value="ECO:0007669"/>
    <property type="project" value="TreeGrafter"/>
</dbReference>
<dbReference type="GO" id="GO:0030008">
    <property type="term" value="C:TRAPP complex"/>
    <property type="evidence" value="ECO:0007669"/>
    <property type="project" value="TreeGrafter"/>
</dbReference>
<dbReference type="STRING" id="1890364.A0A2P6MZ05"/>
<dbReference type="GO" id="GO:0005802">
    <property type="term" value="C:trans-Golgi network"/>
    <property type="evidence" value="ECO:0007669"/>
    <property type="project" value="TreeGrafter"/>
</dbReference>
<evidence type="ECO:0000313" key="3">
    <source>
        <dbReference type="EMBL" id="PRP76924.1"/>
    </source>
</evidence>
<dbReference type="CDD" id="cd14944">
    <property type="entry name" value="TRAPPC6A_Trs33"/>
    <property type="match status" value="1"/>
</dbReference>
<feature type="region of interest" description="Disordered" evidence="2">
    <location>
        <begin position="1"/>
        <end position="59"/>
    </location>
</feature>
<feature type="compositionally biased region" description="Polar residues" evidence="2">
    <location>
        <begin position="26"/>
        <end position="36"/>
    </location>
</feature>
<evidence type="ECO:0000256" key="2">
    <source>
        <dbReference type="SAM" id="MobiDB-lite"/>
    </source>
</evidence>
<keyword evidence="4" id="KW-1185">Reference proteome</keyword>
<gene>
    <name evidence="3" type="ORF">PROFUN_06202</name>
</gene>
<dbReference type="OrthoDB" id="941624at2759"/>